<feature type="region of interest" description="Disordered" evidence="1">
    <location>
        <begin position="1"/>
        <end position="41"/>
    </location>
</feature>
<feature type="compositionally biased region" description="Low complexity" evidence="1">
    <location>
        <begin position="32"/>
        <end position="41"/>
    </location>
</feature>
<proteinExistence type="predicted"/>
<protein>
    <submittedName>
        <fullName evidence="2">Uncharacterized protein</fullName>
    </submittedName>
</protein>
<name>A0A323V348_9ACTN</name>
<keyword evidence="3" id="KW-1185">Reference proteome</keyword>
<feature type="non-terminal residue" evidence="2">
    <location>
        <position position="97"/>
    </location>
</feature>
<sequence>MTSGVIDRAPSTGDGGDEAGRPAPSAPREDTTMTALSTPLTTTAPAPARLLQLDGVLCAAMGLTAALAAGPVAELLGTTATGVVRGVGIALVVYAAG</sequence>
<accession>A0A323V348</accession>
<comment type="caution">
    <text evidence="2">The sequence shown here is derived from an EMBL/GenBank/DDBJ whole genome shotgun (WGS) entry which is preliminary data.</text>
</comment>
<gene>
    <name evidence="2" type="ORF">DMO24_21730</name>
</gene>
<evidence type="ECO:0000313" key="3">
    <source>
        <dbReference type="Proteomes" id="UP000247602"/>
    </source>
</evidence>
<dbReference type="Proteomes" id="UP000247602">
    <property type="component" value="Unassembled WGS sequence"/>
</dbReference>
<dbReference type="AlphaFoldDB" id="A0A323V348"/>
<evidence type="ECO:0000256" key="1">
    <source>
        <dbReference type="SAM" id="MobiDB-lite"/>
    </source>
</evidence>
<dbReference type="EMBL" id="QKNV01000385">
    <property type="protein sequence ID" value="PZA19249.1"/>
    <property type="molecule type" value="Genomic_DNA"/>
</dbReference>
<reference evidence="2 3" key="1">
    <citation type="submission" date="2018-06" db="EMBL/GenBank/DDBJ databases">
        <title>Draft genome sequence of Modestobacter versicolor CP153-2.</title>
        <authorList>
            <person name="Gundlapally S.R."/>
        </authorList>
    </citation>
    <scope>NUCLEOTIDE SEQUENCE [LARGE SCALE GENOMIC DNA]</scope>
    <source>
        <strain evidence="2 3">CP153-2</strain>
    </source>
</reference>
<evidence type="ECO:0000313" key="2">
    <source>
        <dbReference type="EMBL" id="PZA19249.1"/>
    </source>
</evidence>
<organism evidence="2 3">
    <name type="scientific">Modestobacter versicolor</name>
    <dbReference type="NCBI Taxonomy" id="429133"/>
    <lineage>
        <taxon>Bacteria</taxon>
        <taxon>Bacillati</taxon>
        <taxon>Actinomycetota</taxon>
        <taxon>Actinomycetes</taxon>
        <taxon>Geodermatophilales</taxon>
        <taxon>Geodermatophilaceae</taxon>
        <taxon>Modestobacter</taxon>
    </lineage>
</organism>